<keyword evidence="27" id="KW-1185">Reference proteome</keyword>
<dbReference type="EC" id="6.3.2.12" evidence="7"/>
<evidence type="ECO:0000256" key="10">
    <source>
        <dbReference type="ARBA" id="ARBA00022598"/>
    </source>
</evidence>
<dbReference type="Gene3D" id="3.40.1190.10">
    <property type="entry name" value="Mur-like, catalytic domain"/>
    <property type="match status" value="1"/>
</dbReference>
<evidence type="ECO:0000256" key="11">
    <source>
        <dbReference type="ARBA" id="ARBA00022723"/>
    </source>
</evidence>
<evidence type="ECO:0000256" key="16">
    <source>
        <dbReference type="ARBA" id="ARBA00030048"/>
    </source>
</evidence>
<dbReference type="InterPro" id="IPR001645">
    <property type="entry name" value="Folylpolyglutamate_synth"/>
</dbReference>
<evidence type="ECO:0000256" key="6">
    <source>
        <dbReference type="ARBA" id="ARBA00011245"/>
    </source>
</evidence>
<comment type="pathway">
    <text evidence="4">Cofactor biosynthesis; tetrahydrofolylpolyglutamate biosynthesis.</text>
</comment>
<evidence type="ECO:0000256" key="4">
    <source>
        <dbReference type="ARBA" id="ARBA00005150"/>
    </source>
</evidence>
<evidence type="ECO:0000256" key="5">
    <source>
        <dbReference type="ARBA" id="ARBA00008276"/>
    </source>
</evidence>
<evidence type="ECO:0000256" key="20">
    <source>
        <dbReference type="ARBA" id="ARBA00047808"/>
    </source>
</evidence>
<dbReference type="PANTHER" id="PTHR11136:SF0">
    <property type="entry name" value="DIHYDROFOLATE SYNTHETASE-RELATED"/>
    <property type="match status" value="1"/>
</dbReference>
<comment type="subunit">
    <text evidence="6">Monomer.</text>
</comment>
<keyword evidence="11" id="KW-0479">Metal-binding</keyword>
<reference evidence="26 27" key="1">
    <citation type="journal article" date="2019" name="Biochem. Eng. J.">
        <title>Metabolic engineering of the marine bacteria Neptunomonas concharum for the production of acetoin and meso-2,3-butanediol from acetate.</title>
        <authorList>
            <person name="Li W."/>
            <person name="Pu N."/>
            <person name="Liu C.-X."/>
            <person name="Yuan Q.-P."/>
            <person name="Li Z.-J."/>
        </authorList>
    </citation>
    <scope>NUCLEOTIDE SEQUENCE [LARGE SCALE GENOMIC DNA]</scope>
    <source>
        <strain evidence="26 27">JCM17730</strain>
    </source>
</reference>
<dbReference type="Gene3D" id="3.90.190.20">
    <property type="entry name" value="Mur ligase, C-terminal domain"/>
    <property type="match status" value="1"/>
</dbReference>
<comment type="catalytic activity">
    <reaction evidence="22">
        <text>7,8-dihydropteroate + L-glutamate + ATP = 7,8-dihydrofolate + ADP + phosphate + H(+)</text>
        <dbReference type="Rhea" id="RHEA:23584"/>
        <dbReference type="ChEBI" id="CHEBI:15378"/>
        <dbReference type="ChEBI" id="CHEBI:17839"/>
        <dbReference type="ChEBI" id="CHEBI:29985"/>
        <dbReference type="ChEBI" id="CHEBI:30616"/>
        <dbReference type="ChEBI" id="CHEBI:43474"/>
        <dbReference type="ChEBI" id="CHEBI:57451"/>
        <dbReference type="ChEBI" id="CHEBI:456216"/>
        <dbReference type="EC" id="6.3.2.12"/>
    </reaction>
</comment>
<evidence type="ECO:0000256" key="12">
    <source>
        <dbReference type="ARBA" id="ARBA00022741"/>
    </source>
</evidence>
<dbReference type="GO" id="GO:0046872">
    <property type="term" value="F:metal ion binding"/>
    <property type="evidence" value="ECO:0007669"/>
    <property type="project" value="UniProtKB-KW"/>
</dbReference>
<keyword evidence="14" id="KW-0460">Magnesium</keyword>
<proteinExistence type="inferred from homology"/>
<evidence type="ECO:0000256" key="9">
    <source>
        <dbReference type="ARBA" id="ARBA00019357"/>
    </source>
</evidence>
<evidence type="ECO:0000256" key="3">
    <source>
        <dbReference type="ARBA" id="ARBA00004799"/>
    </source>
</evidence>
<gene>
    <name evidence="26" type="primary">folC</name>
    <name evidence="26" type="ORF">F0U83_09650</name>
</gene>
<keyword evidence="10 23" id="KW-0436">Ligase</keyword>
<comment type="cofactor">
    <cofactor evidence="1">
        <name>Mg(2+)</name>
        <dbReference type="ChEBI" id="CHEBI:18420"/>
    </cofactor>
</comment>
<evidence type="ECO:0000256" key="1">
    <source>
        <dbReference type="ARBA" id="ARBA00001946"/>
    </source>
</evidence>
<evidence type="ECO:0000259" key="24">
    <source>
        <dbReference type="Pfam" id="PF02875"/>
    </source>
</evidence>
<dbReference type="GO" id="GO:0046654">
    <property type="term" value="P:tetrahydrofolate biosynthetic process"/>
    <property type="evidence" value="ECO:0007669"/>
    <property type="project" value="UniProtKB-UniPathway"/>
</dbReference>
<comment type="function">
    <text evidence="2">Functions in two distinct reactions of the de novo folate biosynthetic pathway. Catalyzes the addition of a glutamate residue to dihydropteroate (7,8-dihydropteroate or H2Pte) to form dihydrofolate (7,8-dihydrofolate monoglutamate or H2Pte-Glu). Also catalyzes successive additions of L-glutamate to tetrahydrofolate or 10-formyltetrahydrofolate or 5,10-methylenetetrahydrofolate, leading to folylpolyglutamate derivatives.</text>
</comment>
<sequence>MNRAEFSLDQWLSWMEQNHPVLIDLGLDRVRKVFESLSLDFTGIQLITVAGTNGKGTTLAYLDSIFQEAGYTTLCYTSPHLELYNERVRLCGTMVEDGVLVDAFQAIDRARGEISLTYFEMGTLAALWILDQYRPDVALLEVGLGGRLDAINVADADIAVVTTIDIDHIEWLGDDREQIGREKAGIFRANAPAVCGELLPPASIQAYADELGTPLYQLNQAFSYHKSDESWCWQGQTLAGNTRIIEDLPLPRLPLQNAATALQVVQLSGLSCDADAIKRGVANASVAGRMDTFTHKDRRFILDVAHNPQSAQYLAAHLSQEQGPVQLILGMLADKDCQQVMVSLSSVVDQWHLVTLDVPRGQAAEALKGRLPQEIQSHQVCCYRSVEEAIRCLLDDTPQGENSGVIVVAGSFFTVGAAYRALNREIK</sequence>
<dbReference type="UniPathway" id="UPA00077">
    <property type="reaction ID" value="UER00157"/>
</dbReference>
<comment type="pathway">
    <text evidence="3">Cofactor biosynthesis; tetrahydrofolate biosynthesis; 7,8-dihydrofolate from 2-amino-4-hydroxy-6-hydroxymethyl-7,8-dihydropteridine diphosphate and 4-aminobenzoate: step 2/2.</text>
</comment>
<dbReference type="GO" id="GO:0005737">
    <property type="term" value="C:cytoplasm"/>
    <property type="evidence" value="ECO:0007669"/>
    <property type="project" value="TreeGrafter"/>
</dbReference>
<evidence type="ECO:0000256" key="14">
    <source>
        <dbReference type="ARBA" id="ARBA00022842"/>
    </source>
</evidence>
<comment type="catalytic activity">
    <reaction evidence="21">
        <text>(6R)-5,10-methylenetetrahydrofolyl-(gamma-L-Glu)(n) + L-glutamate + ATP = (6R)-5,10-methylenetetrahydrofolyl-(gamma-L-Glu)(n+1) + ADP + phosphate + H(+)</text>
        <dbReference type="Rhea" id="RHEA:51912"/>
        <dbReference type="Rhea" id="RHEA-COMP:13257"/>
        <dbReference type="Rhea" id="RHEA-COMP:13258"/>
        <dbReference type="ChEBI" id="CHEBI:15378"/>
        <dbReference type="ChEBI" id="CHEBI:29985"/>
        <dbReference type="ChEBI" id="CHEBI:30616"/>
        <dbReference type="ChEBI" id="CHEBI:43474"/>
        <dbReference type="ChEBI" id="CHEBI:136572"/>
        <dbReference type="ChEBI" id="CHEBI:456216"/>
        <dbReference type="EC" id="6.3.2.17"/>
    </reaction>
</comment>
<dbReference type="Proteomes" id="UP000324760">
    <property type="component" value="Chromosome"/>
</dbReference>
<dbReference type="PIRSF" id="PIRSF001563">
    <property type="entry name" value="Folylpolyglu_synth"/>
    <property type="match status" value="1"/>
</dbReference>
<dbReference type="GO" id="GO:0005524">
    <property type="term" value="F:ATP binding"/>
    <property type="evidence" value="ECO:0007669"/>
    <property type="project" value="UniProtKB-KW"/>
</dbReference>
<evidence type="ECO:0000256" key="21">
    <source>
        <dbReference type="ARBA" id="ARBA00049035"/>
    </source>
</evidence>
<evidence type="ECO:0000256" key="2">
    <source>
        <dbReference type="ARBA" id="ARBA00002714"/>
    </source>
</evidence>
<keyword evidence="13 23" id="KW-0067">ATP-binding</keyword>
<comment type="similarity">
    <text evidence="5 23">Belongs to the folylpolyglutamate synthase family.</text>
</comment>
<evidence type="ECO:0000256" key="18">
    <source>
        <dbReference type="ARBA" id="ARBA00032510"/>
    </source>
</evidence>
<feature type="domain" description="Mur ligase central" evidence="25">
    <location>
        <begin position="49"/>
        <end position="189"/>
    </location>
</feature>
<dbReference type="InterPro" id="IPR036615">
    <property type="entry name" value="Mur_ligase_C_dom_sf"/>
</dbReference>
<dbReference type="EC" id="6.3.2.17" evidence="8"/>
<dbReference type="EMBL" id="CP043869">
    <property type="protein sequence ID" value="QEQ96964.1"/>
    <property type="molecule type" value="Genomic_DNA"/>
</dbReference>
<evidence type="ECO:0000256" key="19">
    <source>
        <dbReference type="ARBA" id="ARBA00047493"/>
    </source>
</evidence>
<comment type="catalytic activity">
    <reaction evidence="19">
        <text>(6S)-5,6,7,8-tetrahydrofolyl-(gamma-L-Glu)(n) + L-glutamate + ATP = (6S)-5,6,7,8-tetrahydrofolyl-(gamma-L-Glu)(n+1) + ADP + phosphate + H(+)</text>
        <dbReference type="Rhea" id="RHEA:10580"/>
        <dbReference type="Rhea" id="RHEA-COMP:14738"/>
        <dbReference type="Rhea" id="RHEA-COMP:14740"/>
        <dbReference type="ChEBI" id="CHEBI:15378"/>
        <dbReference type="ChEBI" id="CHEBI:29985"/>
        <dbReference type="ChEBI" id="CHEBI:30616"/>
        <dbReference type="ChEBI" id="CHEBI:43474"/>
        <dbReference type="ChEBI" id="CHEBI:141005"/>
        <dbReference type="ChEBI" id="CHEBI:456216"/>
        <dbReference type="EC" id="6.3.2.17"/>
    </reaction>
</comment>
<dbReference type="SUPFAM" id="SSF53623">
    <property type="entry name" value="MurD-like peptide ligases, catalytic domain"/>
    <property type="match status" value="1"/>
</dbReference>
<dbReference type="NCBIfam" id="NF008101">
    <property type="entry name" value="PRK10846.1"/>
    <property type="match status" value="1"/>
</dbReference>
<dbReference type="PANTHER" id="PTHR11136">
    <property type="entry name" value="FOLYLPOLYGLUTAMATE SYNTHASE-RELATED"/>
    <property type="match status" value="1"/>
</dbReference>
<dbReference type="SUPFAM" id="SSF53244">
    <property type="entry name" value="MurD-like peptide ligases, peptide-binding domain"/>
    <property type="match status" value="1"/>
</dbReference>
<evidence type="ECO:0000259" key="25">
    <source>
        <dbReference type="Pfam" id="PF08245"/>
    </source>
</evidence>
<evidence type="ECO:0000256" key="7">
    <source>
        <dbReference type="ARBA" id="ARBA00013023"/>
    </source>
</evidence>
<dbReference type="InterPro" id="IPR013221">
    <property type="entry name" value="Mur_ligase_cen"/>
</dbReference>
<comment type="catalytic activity">
    <reaction evidence="20">
        <text>10-formyltetrahydrofolyl-(gamma-L-Glu)(n) + L-glutamate + ATP = 10-formyltetrahydrofolyl-(gamma-L-Glu)(n+1) + ADP + phosphate + H(+)</text>
        <dbReference type="Rhea" id="RHEA:51904"/>
        <dbReference type="Rhea" id="RHEA-COMP:13088"/>
        <dbReference type="Rhea" id="RHEA-COMP:14300"/>
        <dbReference type="ChEBI" id="CHEBI:15378"/>
        <dbReference type="ChEBI" id="CHEBI:29985"/>
        <dbReference type="ChEBI" id="CHEBI:30616"/>
        <dbReference type="ChEBI" id="CHEBI:43474"/>
        <dbReference type="ChEBI" id="CHEBI:134413"/>
        <dbReference type="ChEBI" id="CHEBI:456216"/>
        <dbReference type="EC" id="6.3.2.17"/>
    </reaction>
</comment>
<dbReference type="FunFam" id="3.40.1190.10:FF:000004">
    <property type="entry name" value="Dihydrofolate synthase/folylpolyglutamate synthase"/>
    <property type="match status" value="1"/>
</dbReference>
<evidence type="ECO:0000256" key="8">
    <source>
        <dbReference type="ARBA" id="ARBA00013025"/>
    </source>
</evidence>
<dbReference type="InterPro" id="IPR036565">
    <property type="entry name" value="Mur-like_cat_sf"/>
</dbReference>
<dbReference type="GO" id="GO:0004326">
    <property type="term" value="F:tetrahydrofolylpolyglutamate synthase activity"/>
    <property type="evidence" value="ECO:0007669"/>
    <property type="project" value="UniProtKB-EC"/>
</dbReference>
<evidence type="ECO:0000256" key="23">
    <source>
        <dbReference type="PIRNR" id="PIRNR001563"/>
    </source>
</evidence>
<evidence type="ECO:0000313" key="27">
    <source>
        <dbReference type="Proteomes" id="UP000324760"/>
    </source>
</evidence>
<dbReference type="AlphaFoldDB" id="A0A5P1RBC7"/>
<protein>
    <recommendedName>
        <fullName evidence="9">Dihydrofolate synthase/folylpolyglutamate synthase</fullName>
        <ecNumber evidence="7">6.3.2.12</ecNumber>
        <ecNumber evidence="8">6.3.2.17</ecNumber>
    </recommendedName>
    <alternativeName>
        <fullName evidence="18">Folylpoly-gamma-glutamate synthetase-dihydrofolate synthetase</fullName>
    </alternativeName>
    <alternativeName>
        <fullName evidence="16">Folylpolyglutamate synthetase</fullName>
    </alternativeName>
    <alternativeName>
        <fullName evidence="17">Tetrahydrofolylpolyglutamate synthase</fullName>
    </alternativeName>
</protein>
<dbReference type="NCBIfam" id="TIGR01499">
    <property type="entry name" value="folC"/>
    <property type="match status" value="1"/>
</dbReference>
<organism evidence="26 27">
    <name type="scientific">Neptunomonas concharum</name>
    <dbReference type="NCBI Taxonomy" id="1031538"/>
    <lineage>
        <taxon>Bacteria</taxon>
        <taxon>Pseudomonadati</taxon>
        <taxon>Pseudomonadota</taxon>
        <taxon>Gammaproteobacteria</taxon>
        <taxon>Oceanospirillales</taxon>
        <taxon>Oceanospirillaceae</taxon>
        <taxon>Neptunomonas</taxon>
    </lineage>
</organism>
<accession>A0A5P1RBC7</accession>
<evidence type="ECO:0000256" key="22">
    <source>
        <dbReference type="ARBA" id="ARBA00049161"/>
    </source>
</evidence>
<dbReference type="InterPro" id="IPR004101">
    <property type="entry name" value="Mur_ligase_C"/>
</dbReference>
<keyword evidence="12 23" id="KW-0547">Nucleotide-binding</keyword>
<dbReference type="GO" id="GO:0046656">
    <property type="term" value="P:folic acid biosynthetic process"/>
    <property type="evidence" value="ECO:0007669"/>
    <property type="project" value="UniProtKB-KW"/>
</dbReference>
<evidence type="ECO:0000256" key="17">
    <source>
        <dbReference type="ARBA" id="ARBA00030592"/>
    </source>
</evidence>
<dbReference type="RefSeq" id="WP_138987727.1">
    <property type="nucleotide sequence ID" value="NZ_CP043869.1"/>
</dbReference>
<evidence type="ECO:0000256" key="13">
    <source>
        <dbReference type="ARBA" id="ARBA00022840"/>
    </source>
</evidence>
<evidence type="ECO:0000313" key="26">
    <source>
        <dbReference type="EMBL" id="QEQ96964.1"/>
    </source>
</evidence>
<dbReference type="Pfam" id="PF08245">
    <property type="entry name" value="Mur_ligase_M"/>
    <property type="match status" value="1"/>
</dbReference>
<dbReference type="KEGG" id="ncu:F0U83_09650"/>
<dbReference type="Pfam" id="PF02875">
    <property type="entry name" value="Mur_ligase_C"/>
    <property type="match status" value="1"/>
</dbReference>
<feature type="domain" description="Mur ligase C-terminal" evidence="24">
    <location>
        <begin position="288"/>
        <end position="412"/>
    </location>
</feature>
<evidence type="ECO:0000256" key="15">
    <source>
        <dbReference type="ARBA" id="ARBA00022909"/>
    </source>
</evidence>
<dbReference type="GO" id="GO:0008841">
    <property type="term" value="F:dihydrofolate synthase activity"/>
    <property type="evidence" value="ECO:0007669"/>
    <property type="project" value="UniProtKB-EC"/>
</dbReference>
<keyword evidence="15" id="KW-0289">Folate biosynthesis</keyword>
<name>A0A5P1RBC7_9GAMM</name>
<dbReference type="OrthoDB" id="9809356at2"/>